<comment type="caution">
    <text evidence="1">The sequence shown here is derived from an EMBL/GenBank/DDBJ whole genome shotgun (WGS) entry which is preliminary data.</text>
</comment>
<dbReference type="SUPFAM" id="SSF52833">
    <property type="entry name" value="Thioredoxin-like"/>
    <property type="match status" value="1"/>
</dbReference>
<dbReference type="EMBL" id="JAGTUF010000001">
    <property type="protein sequence ID" value="MBR9970779.1"/>
    <property type="molecule type" value="Genomic_DNA"/>
</dbReference>
<gene>
    <name evidence="1" type="ORF">KEC16_03515</name>
</gene>
<protein>
    <submittedName>
        <fullName evidence="1">(2Fe-2S) ferredoxin domain-containing protein</fullName>
    </submittedName>
</protein>
<dbReference type="CDD" id="cd02980">
    <property type="entry name" value="TRX_Fd_family"/>
    <property type="match status" value="1"/>
</dbReference>
<dbReference type="Proteomes" id="UP000680714">
    <property type="component" value="Unassembled WGS sequence"/>
</dbReference>
<name>A0ABS5I8M6_9PROT</name>
<dbReference type="RefSeq" id="WP_211546238.1">
    <property type="nucleotide sequence ID" value="NZ_JAGTUF010000001.1"/>
</dbReference>
<dbReference type="InterPro" id="IPR036249">
    <property type="entry name" value="Thioredoxin-like_sf"/>
</dbReference>
<evidence type="ECO:0000313" key="1">
    <source>
        <dbReference type="EMBL" id="MBR9970779.1"/>
    </source>
</evidence>
<proteinExistence type="predicted"/>
<evidence type="ECO:0000313" key="2">
    <source>
        <dbReference type="Proteomes" id="UP000680714"/>
    </source>
</evidence>
<reference evidence="1 2" key="1">
    <citation type="submission" date="2021-04" db="EMBL/GenBank/DDBJ databases">
        <title>Magnetospirillum sulfuroxidans sp. nov., a facultative chemolithoautotrophic sulfur-oxidizing alphaproteobacterium isolated from freshwater sediment and proposals for Paramagetospirillum gen. nov., and Magnetospirillaceae fam. nov.</title>
        <authorList>
            <person name="Koziaeva V."/>
            <person name="Geelhoed J.S."/>
            <person name="Sorokin D.Y."/>
            <person name="Grouzdev D.S."/>
        </authorList>
    </citation>
    <scope>NUCLEOTIDE SEQUENCE [LARGE SCALE GENOMIC DNA]</scope>
    <source>
        <strain evidence="1 2">J10</strain>
    </source>
</reference>
<organism evidence="1 2">
    <name type="scientific">Magnetospirillum sulfuroxidans</name>
    <dbReference type="NCBI Taxonomy" id="611300"/>
    <lineage>
        <taxon>Bacteria</taxon>
        <taxon>Pseudomonadati</taxon>
        <taxon>Pseudomonadota</taxon>
        <taxon>Alphaproteobacteria</taxon>
        <taxon>Rhodospirillales</taxon>
        <taxon>Rhodospirillaceae</taxon>
        <taxon>Magnetospirillum</taxon>
    </lineage>
</organism>
<dbReference type="Gene3D" id="3.40.30.10">
    <property type="entry name" value="Glutaredoxin"/>
    <property type="match status" value="1"/>
</dbReference>
<accession>A0ABS5I8M6</accession>
<keyword evidence="2" id="KW-1185">Reference proteome</keyword>
<sequence>MSHKYHVFVCTTSRPAGHPRGCCTSKGGGQAMFDQMMARFQKGMLWEKGVSLAQASCLGFCGNGPLMVVYPEGVWYQPVEAADYDEIVQSHFKDGKVVERLRVNPGH</sequence>